<evidence type="ECO:0000313" key="1">
    <source>
        <dbReference type="EMBL" id="SHN59317.1"/>
    </source>
</evidence>
<gene>
    <name evidence="1" type="ORF">SAMN02745193_01976</name>
</gene>
<evidence type="ECO:0000313" key="2">
    <source>
        <dbReference type="Proteomes" id="UP000184391"/>
    </source>
</evidence>
<protein>
    <submittedName>
        <fullName evidence="1">Uncharacterized protein</fullName>
    </submittedName>
</protein>
<reference evidence="2" key="1">
    <citation type="submission" date="2016-12" db="EMBL/GenBank/DDBJ databases">
        <authorList>
            <person name="Varghese N."/>
            <person name="Submissions S."/>
        </authorList>
    </citation>
    <scope>NUCLEOTIDE SEQUENCE [LARGE SCALE GENOMIC DNA]</scope>
    <source>
        <strain evidence="2">DSM 11032</strain>
    </source>
</reference>
<dbReference type="EMBL" id="FRDF01000010">
    <property type="protein sequence ID" value="SHN59317.1"/>
    <property type="molecule type" value="Genomic_DNA"/>
</dbReference>
<dbReference type="Proteomes" id="UP000184391">
    <property type="component" value="Unassembled WGS sequence"/>
</dbReference>
<sequence length="141" mass="15487">MAGLAPEYSDGVCRVSVFGKDGAGEQIRAEFSRRLRDGNLGISLFGPFIRQFRGVDGDANFPVTVVYDTGASVPSRTGGYDVGGFCEYAWGGWGAGCGIGCDLCGIARREHVLRWHERQQLWPFNMAGHWRSLERAGRLRS</sequence>
<accession>A0A1M7SLI9</accession>
<dbReference type="AlphaFoldDB" id="A0A1M7SLI9"/>
<organism evidence="1 2">
    <name type="scientific">Erythrobacter sanguineus</name>
    <dbReference type="NCBI Taxonomy" id="198312"/>
    <lineage>
        <taxon>Bacteria</taxon>
        <taxon>Pseudomonadati</taxon>
        <taxon>Pseudomonadota</taxon>
        <taxon>Alphaproteobacteria</taxon>
        <taxon>Sphingomonadales</taxon>
        <taxon>Erythrobacteraceae</taxon>
        <taxon>Erythrobacter/Porphyrobacter group</taxon>
        <taxon>Erythrobacter</taxon>
    </lineage>
</organism>
<proteinExistence type="predicted"/>
<keyword evidence="2" id="KW-1185">Reference proteome</keyword>
<name>A0A1M7SLI9_9SPHN</name>